<evidence type="ECO:0000313" key="2">
    <source>
        <dbReference type="EMBL" id="TBU27481.1"/>
    </source>
</evidence>
<feature type="transmembrane region" description="Helical" evidence="1">
    <location>
        <begin position="250"/>
        <end position="268"/>
    </location>
</feature>
<feature type="transmembrane region" description="Helical" evidence="1">
    <location>
        <begin position="219"/>
        <end position="238"/>
    </location>
</feature>
<sequence length="334" mass="36500">MSDEATFPIARASLIALFTESLVFGAFTVLYAIAIWILLYREKRRSKSTLNKLLFATSTVMWVLSVAHLCIDVQRALQAFVVEGGKPDGALLFYSTLNNPTLVAKDGIYITMTIVADSFVTYRLFVVWNHAWYIIVLPVILLIATAVAGYGACAEIGMVKGVGAIFAANLQPWIRAFFSLSLTTNLLTTILIAARIVWMNRRVKSYRAGGGHWEVVETLVQSAAIYSAALASLLGTYLAGSNAQYVCLDILQPLIGVVFTLIIIRVGLGYTMNEVSAKGGSEFQGQTIGGTDYNLRPVAINVSVSRTHDRQSLEVYDSKDRTMTDVESGTSRAE</sequence>
<keyword evidence="1" id="KW-0812">Transmembrane</keyword>
<organism evidence="2">
    <name type="scientific">Dichomitus squalens</name>
    <dbReference type="NCBI Taxonomy" id="114155"/>
    <lineage>
        <taxon>Eukaryota</taxon>
        <taxon>Fungi</taxon>
        <taxon>Dikarya</taxon>
        <taxon>Basidiomycota</taxon>
        <taxon>Agaricomycotina</taxon>
        <taxon>Agaricomycetes</taxon>
        <taxon>Polyporales</taxon>
        <taxon>Polyporaceae</taxon>
        <taxon>Dichomitus</taxon>
    </lineage>
</organism>
<feature type="transmembrane region" description="Helical" evidence="1">
    <location>
        <begin position="132"/>
        <end position="152"/>
    </location>
</feature>
<gene>
    <name evidence="2" type="ORF">BD311DRAFT_760494</name>
</gene>
<keyword evidence="1" id="KW-0472">Membrane</keyword>
<reference evidence="2" key="1">
    <citation type="submission" date="2019-01" db="EMBL/GenBank/DDBJ databases">
        <title>Draft genome sequences of three monokaryotic isolates of the white-rot basidiomycete fungus Dichomitus squalens.</title>
        <authorList>
            <consortium name="DOE Joint Genome Institute"/>
            <person name="Lopez S.C."/>
            <person name="Andreopoulos B."/>
            <person name="Pangilinan J."/>
            <person name="Lipzen A."/>
            <person name="Riley R."/>
            <person name="Ahrendt S."/>
            <person name="Ng V."/>
            <person name="Barry K."/>
            <person name="Daum C."/>
            <person name="Grigoriev I.V."/>
            <person name="Hilden K.S."/>
            <person name="Makela M.R."/>
            <person name="de Vries R.P."/>
        </authorList>
    </citation>
    <scope>NUCLEOTIDE SEQUENCE [LARGE SCALE GENOMIC DNA]</scope>
    <source>
        <strain evidence="2">OM18370.1</strain>
    </source>
</reference>
<evidence type="ECO:0000256" key="1">
    <source>
        <dbReference type="SAM" id="Phobius"/>
    </source>
</evidence>
<feature type="transmembrane region" description="Helical" evidence="1">
    <location>
        <begin position="172"/>
        <end position="198"/>
    </location>
</feature>
<name>A0A4Q9MMT8_9APHY</name>
<dbReference type="Proteomes" id="UP000292957">
    <property type="component" value="Unassembled WGS sequence"/>
</dbReference>
<dbReference type="OrthoDB" id="3354175at2759"/>
<dbReference type="EMBL" id="ML143432">
    <property type="protein sequence ID" value="TBU27481.1"/>
    <property type="molecule type" value="Genomic_DNA"/>
</dbReference>
<accession>A0A4Q9MMT8</accession>
<proteinExistence type="predicted"/>
<feature type="transmembrane region" description="Helical" evidence="1">
    <location>
        <begin position="107"/>
        <end position="125"/>
    </location>
</feature>
<protein>
    <submittedName>
        <fullName evidence="2">Uncharacterized protein</fullName>
    </submittedName>
</protein>
<dbReference type="AlphaFoldDB" id="A0A4Q9MMT8"/>
<keyword evidence="1" id="KW-1133">Transmembrane helix</keyword>
<feature type="transmembrane region" description="Helical" evidence="1">
    <location>
        <begin position="12"/>
        <end position="40"/>
    </location>
</feature>
<feature type="transmembrane region" description="Helical" evidence="1">
    <location>
        <begin position="52"/>
        <end position="71"/>
    </location>
</feature>